<feature type="region of interest" description="Disordered" evidence="1">
    <location>
        <begin position="168"/>
        <end position="302"/>
    </location>
</feature>
<sequence>MEFEDADCILKTTLVTVKDYIKVSDLAQSINERSGSNIAQPQSLQRESSRLSSASSCSDNKESLGSMVSSSSDNRLSFDNREKEEGILYTDEDSPLSSIQWNRYKRLGSCFEQPAANTEELWWAYMTGQCDIDMTRAEEKTIDLNQSAGNTEDRRTFKQHLENNFNRAEQLSKKDGSKQFNIPQNLTTEENEEQLDRPPDKTPKTPVESYDPVTSPLQPPSDTMDSVDDGSLKMIDPVTLKSLPNTQDPAVKNPVNQSSNEDIRASREATLSNSSSLEENATLRNSRETTPIQVADDHDNKRSILSPGVEAKEIAYDRVHQLDAQPVASAETGNVDVKEKPMEARRELANSFYEN</sequence>
<protein>
    <submittedName>
        <fullName evidence="2">Uncharacterized protein</fullName>
    </submittedName>
</protein>
<reference evidence="2" key="1">
    <citation type="submission" date="2022-11" db="EMBL/GenBank/DDBJ databases">
        <title>Centuries of genome instability and evolution in soft-shell clam transmissible cancer (bioRxiv).</title>
        <authorList>
            <person name="Hart S.F.M."/>
            <person name="Yonemitsu M.A."/>
            <person name="Giersch R.M."/>
            <person name="Beal B.F."/>
            <person name="Arriagada G."/>
            <person name="Davis B.W."/>
            <person name="Ostrander E.A."/>
            <person name="Goff S.P."/>
            <person name="Metzger M.J."/>
        </authorList>
    </citation>
    <scope>NUCLEOTIDE SEQUENCE</scope>
    <source>
        <strain evidence="2">MELC-2E11</strain>
        <tissue evidence="2">Siphon/mantle</tissue>
    </source>
</reference>
<feature type="compositionally biased region" description="Basic and acidic residues" evidence="1">
    <location>
        <begin position="194"/>
        <end position="203"/>
    </location>
</feature>
<feature type="region of interest" description="Disordered" evidence="1">
    <location>
        <begin position="324"/>
        <end position="343"/>
    </location>
</feature>
<feature type="region of interest" description="Disordered" evidence="1">
    <location>
        <begin position="34"/>
        <end position="77"/>
    </location>
</feature>
<feature type="compositionally biased region" description="Polar residues" evidence="1">
    <location>
        <begin position="66"/>
        <end position="75"/>
    </location>
</feature>
<dbReference type="EMBL" id="CP111012">
    <property type="protein sequence ID" value="WAQ94697.1"/>
    <property type="molecule type" value="Genomic_DNA"/>
</dbReference>
<dbReference type="Proteomes" id="UP001164746">
    <property type="component" value="Chromosome 1"/>
</dbReference>
<evidence type="ECO:0000256" key="1">
    <source>
        <dbReference type="SAM" id="MobiDB-lite"/>
    </source>
</evidence>
<gene>
    <name evidence="2" type="ORF">MAR_007168</name>
</gene>
<keyword evidence="3" id="KW-1185">Reference proteome</keyword>
<name>A0ABY7DD60_MYAAR</name>
<organism evidence="2 3">
    <name type="scientific">Mya arenaria</name>
    <name type="common">Soft-shell clam</name>
    <dbReference type="NCBI Taxonomy" id="6604"/>
    <lineage>
        <taxon>Eukaryota</taxon>
        <taxon>Metazoa</taxon>
        <taxon>Spiralia</taxon>
        <taxon>Lophotrochozoa</taxon>
        <taxon>Mollusca</taxon>
        <taxon>Bivalvia</taxon>
        <taxon>Autobranchia</taxon>
        <taxon>Heteroconchia</taxon>
        <taxon>Euheterodonta</taxon>
        <taxon>Imparidentia</taxon>
        <taxon>Neoheterodontei</taxon>
        <taxon>Myida</taxon>
        <taxon>Myoidea</taxon>
        <taxon>Myidae</taxon>
        <taxon>Mya</taxon>
    </lineage>
</organism>
<feature type="compositionally biased region" description="Polar residues" evidence="1">
    <location>
        <begin position="242"/>
        <end position="260"/>
    </location>
</feature>
<evidence type="ECO:0000313" key="2">
    <source>
        <dbReference type="EMBL" id="WAQ94697.1"/>
    </source>
</evidence>
<evidence type="ECO:0000313" key="3">
    <source>
        <dbReference type="Proteomes" id="UP001164746"/>
    </source>
</evidence>
<feature type="compositionally biased region" description="Polar residues" evidence="1">
    <location>
        <begin position="269"/>
        <end position="292"/>
    </location>
</feature>
<accession>A0ABY7DD60</accession>
<feature type="compositionally biased region" description="Low complexity" evidence="1">
    <location>
        <begin position="42"/>
        <end position="58"/>
    </location>
</feature>
<feature type="compositionally biased region" description="Polar residues" evidence="1">
    <location>
        <begin position="178"/>
        <end position="188"/>
    </location>
</feature>
<proteinExistence type="predicted"/>